<name>L0F7U1_DESDL</name>
<dbReference type="HOGENOM" id="CLU_1101404_0_0_9"/>
<sequence>MFEWSRMEKEKEQIRLIREKYQQAERPGVSIVLPTSKPKYLENIFENLRRIQYPKVEYIVIINNSRVNPQVYHERFQDLKGIRFLALDEGYTLGDCLNYGVDLAKYDYIGKMDDDDYYGACFLEDLMLAFQYTYAQIVGKGVHFVFFESNRALGVRLPVAIPYSTAEGAFYENRYTRGPSLAGGTFIVKREVFNKVRFQSVNLGEDIKFLQDCTKKDISIYGADRYNYVYRRHGDRMDHTWNVNSIFVQRQSHIIDQSGDFVPIITV</sequence>
<dbReference type="OrthoDB" id="6713581at2"/>
<accession>L0F7U1</accession>
<keyword evidence="3" id="KW-1185">Reference proteome</keyword>
<keyword evidence="2" id="KW-0808">Transferase</keyword>
<proteinExistence type="predicted"/>
<dbReference type="EMBL" id="CP003344">
    <property type="protein sequence ID" value="AGA68726.1"/>
    <property type="molecule type" value="Genomic_DNA"/>
</dbReference>
<dbReference type="Pfam" id="PF00535">
    <property type="entry name" value="Glycos_transf_2"/>
    <property type="match status" value="1"/>
</dbReference>
<dbReference type="AlphaFoldDB" id="L0F7U1"/>
<dbReference type="CDD" id="cd00761">
    <property type="entry name" value="Glyco_tranf_GTA_type"/>
    <property type="match status" value="1"/>
</dbReference>
<evidence type="ECO:0000313" key="3">
    <source>
        <dbReference type="Proteomes" id="UP000010797"/>
    </source>
</evidence>
<organism evidence="2 3">
    <name type="scientific">Desulfitobacterium dichloroeliminans (strain LMG P-21439 / DCA1)</name>
    <dbReference type="NCBI Taxonomy" id="871963"/>
    <lineage>
        <taxon>Bacteria</taxon>
        <taxon>Bacillati</taxon>
        <taxon>Bacillota</taxon>
        <taxon>Clostridia</taxon>
        <taxon>Eubacteriales</taxon>
        <taxon>Desulfitobacteriaceae</taxon>
        <taxon>Desulfitobacterium</taxon>
    </lineage>
</organism>
<gene>
    <name evidence="2" type="ordered locus">Desdi_1214</name>
</gene>
<dbReference type="InterPro" id="IPR029044">
    <property type="entry name" value="Nucleotide-diphossugar_trans"/>
</dbReference>
<dbReference type="eggNOG" id="COG1215">
    <property type="taxonomic scope" value="Bacteria"/>
</dbReference>
<feature type="domain" description="Glycosyltransferase 2-like" evidence="1">
    <location>
        <begin position="31"/>
        <end position="195"/>
    </location>
</feature>
<evidence type="ECO:0000313" key="2">
    <source>
        <dbReference type="EMBL" id="AGA68726.1"/>
    </source>
</evidence>
<dbReference type="InterPro" id="IPR001173">
    <property type="entry name" value="Glyco_trans_2-like"/>
</dbReference>
<protein>
    <submittedName>
        <fullName evidence="2">Glycosyl transferase</fullName>
    </submittedName>
</protein>
<dbReference type="GO" id="GO:0016740">
    <property type="term" value="F:transferase activity"/>
    <property type="evidence" value="ECO:0007669"/>
    <property type="project" value="UniProtKB-KW"/>
</dbReference>
<dbReference type="Proteomes" id="UP000010797">
    <property type="component" value="Chromosome"/>
</dbReference>
<dbReference type="Gene3D" id="3.90.550.10">
    <property type="entry name" value="Spore Coat Polysaccharide Biosynthesis Protein SpsA, Chain A"/>
    <property type="match status" value="1"/>
</dbReference>
<dbReference type="KEGG" id="ddl:Desdi_1214"/>
<evidence type="ECO:0000259" key="1">
    <source>
        <dbReference type="Pfam" id="PF00535"/>
    </source>
</evidence>
<dbReference type="STRING" id="871963.Desdi_1214"/>
<dbReference type="SUPFAM" id="SSF53448">
    <property type="entry name" value="Nucleotide-diphospho-sugar transferases"/>
    <property type="match status" value="1"/>
</dbReference>
<reference evidence="3" key="1">
    <citation type="submission" date="2012-02" db="EMBL/GenBank/DDBJ databases">
        <title>Complete sequence of Desulfitobacterium dichloroeliminans LMG P-21439.</title>
        <authorList>
            <person name="Lucas S."/>
            <person name="Han J."/>
            <person name="Lapidus A."/>
            <person name="Cheng J.-F."/>
            <person name="Goodwin L."/>
            <person name="Pitluck S."/>
            <person name="Peters L."/>
            <person name="Ovchinnikova G."/>
            <person name="Teshima H."/>
            <person name="Detter J.C."/>
            <person name="Han C."/>
            <person name="Tapia R."/>
            <person name="Land M."/>
            <person name="Hauser L."/>
            <person name="Kyrpides N."/>
            <person name="Ivanova N."/>
            <person name="Pagani I."/>
            <person name="Kruse T."/>
            <person name="de Vos W.M."/>
            <person name="Boon N."/>
            <person name="Smidt H."/>
            <person name="Woyke T."/>
        </authorList>
    </citation>
    <scope>NUCLEOTIDE SEQUENCE [LARGE SCALE GENOMIC DNA]</scope>
    <source>
        <strain evidence="3">LMG P-21439 / DCA1</strain>
    </source>
</reference>